<feature type="chain" id="PRO_5003727217" evidence="1">
    <location>
        <begin position="19"/>
        <end position="219"/>
    </location>
</feature>
<evidence type="ECO:0000313" key="2">
    <source>
        <dbReference type="EMBL" id="EIY68186.1"/>
    </source>
</evidence>
<organism evidence="2 3">
    <name type="scientific">Bacteroides salyersiae CL02T12C01</name>
    <dbReference type="NCBI Taxonomy" id="997887"/>
    <lineage>
        <taxon>Bacteria</taxon>
        <taxon>Pseudomonadati</taxon>
        <taxon>Bacteroidota</taxon>
        <taxon>Bacteroidia</taxon>
        <taxon>Bacteroidales</taxon>
        <taxon>Bacteroidaceae</taxon>
        <taxon>Bacteroides</taxon>
    </lineage>
</organism>
<gene>
    <name evidence="2" type="ORF">HMPREF1071_00918</name>
</gene>
<feature type="signal peptide" evidence="1">
    <location>
        <begin position="1"/>
        <end position="18"/>
    </location>
</feature>
<dbReference type="RefSeq" id="WP_007478917.1">
    <property type="nucleotide sequence ID" value="NZ_JH724307.1"/>
</dbReference>
<dbReference type="HOGENOM" id="CLU_1259362_0_0_10"/>
<sequence length="219" mass="24921">MKKIVIALMLVIPFFANAQEENNLVSKDSLNKDSLPALDLVGSMETSLKKEQIRSIGGIAFGISQEKALPILRNKYGKEEYLSDNKDIIFKNIKYAGIDFNSVHFLFQSDGINSYFNACIFILDAKTRKEAIAKQKEMKDILSKKYDFSSFEDDNGFDLYAGGVSPLWDGHWKSFVNDNYSSAIRIGILNYDEELSRSIGIKYAVRIIYGPFNYVKEEF</sequence>
<dbReference type="AlphaFoldDB" id="I9TG22"/>
<protein>
    <submittedName>
        <fullName evidence="2">Uncharacterized protein</fullName>
    </submittedName>
</protein>
<name>I9TG22_9BACE</name>
<accession>I9TG22</accession>
<dbReference type="Proteomes" id="UP000005150">
    <property type="component" value="Unassembled WGS sequence"/>
</dbReference>
<dbReference type="EMBL" id="AGXV01000011">
    <property type="protein sequence ID" value="EIY68186.1"/>
    <property type="molecule type" value="Genomic_DNA"/>
</dbReference>
<dbReference type="PATRIC" id="fig|997887.3.peg.954"/>
<evidence type="ECO:0000256" key="1">
    <source>
        <dbReference type="SAM" id="SignalP"/>
    </source>
</evidence>
<keyword evidence="3" id="KW-1185">Reference proteome</keyword>
<proteinExistence type="predicted"/>
<keyword evidence="1" id="KW-0732">Signal</keyword>
<comment type="caution">
    <text evidence="2">The sequence shown here is derived from an EMBL/GenBank/DDBJ whole genome shotgun (WGS) entry which is preliminary data.</text>
</comment>
<reference evidence="2 3" key="1">
    <citation type="submission" date="2012-02" db="EMBL/GenBank/DDBJ databases">
        <title>The Genome Sequence of Bacteroides salyersiae CL02T12C01.</title>
        <authorList>
            <consortium name="The Broad Institute Genome Sequencing Platform"/>
            <person name="Earl A."/>
            <person name="Ward D."/>
            <person name="Feldgarden M."/>
            <person name="Gevers D."/>
            <person name="Zitomersky N.L."/>
            <person name="Coyne M.J."/>
            <person name="Comstock L.E."/>
            <person name="Young S.K."/>
            <person name="Zeng Q."/>
            <person name="Gargeya S."/>
            <person name="Fitzgerald M."/>
            <person name="Haas B."/>
            <person name="Abouelleil A."/>
            <person name="Alvarado L."/>
            <person name="Arachchi H.M."/>
            <person name="Berlin A."/>
            <person name="Chapman S.B."/>
            <person name="Gearin G."/>
            <person name="Goldberg J."/>
            <person name="Griggs A."/>
            <person name="Gujja S."/>
            <person name="Hansen M."/>
            <person name="Heiman D."/>
            <person name="Howarth C."/>
            <person name="Larimer J."/>
            <person name="Lui A."/>
            <person name="MacDonald P.J.P."/>
            <person name="McCowen C."/>
            <person name="Montmayeur A."/>
            <person name="Murphy C."/>
            <person name="Neiman D."/>
            <person name="Pearson M."/>
            <person name="Priest M."/>
            <person name="Roberts A."/>
            <person name="Saif S."/>
            <person name="Shea T."/>
            <person name="Sisk P."/>
            <person name="Stolte C."/>
            <person name="Sykes S."/>
            <person name="Wortman J."/>
            <person name="Nusbaum C."/>
            <person name="Birren B."/>
        </authorList>
    </citation>
    <scope>NUCLEOTIDE SEQUENCE [LARGE SCALE GENOMIC DNA]</scope>
    <source>
        <strain evidence="2 3">CL02T12C01</strain>
    </source>
</reference>
<evidence type="ECO:0000313" key="3">
    <source>
        <dbReference type="Proteomes" id="UP000005150"/>
    </source>
</evidence>